<evidence type="ECO:0000256" key="2">
    <source>
        <dbReference type="SAM" id="MobiDB-lite"/>
    </source>
</evidence>
<comment type="caution">
    <text evidence="3">The sequence shown here is derived from an EMBL/GenBank/DDBJ whole genome shotgun (WGS) entry which is preliminary data.</text>
</comment>
<feature type="coiled-coil region" evidence="1">
    <location>
        <begin position="78"/>
        <end position="144"/>
    </location>
</feature>
<organism evidence="3 4">
    <name type="scientific">Ceratodon purpureus</name>
    <name type="common">Fire moss</name>
    <name type="synonym">Dicranum purpureum</name>
    <dbReference type="NCBI Taxonomy" id="3225"/>
    <lineage>
        <taxon>Eukaryota</taxon>
        <taxon>Viridiplantae</taxon>
        <taxon>Streptophyta</taxon>
        <taxon>Embryophyta</taxon>
        <taxon>Bryophyta</taxon>
        <taxon>Bryophytina</taxon>
        <taxon>Bryopsida</taxon>
        <taxon>Dicranidae</taxon>
        <taxon>Pseudoditrichales</taxon>
        <taxon>Ditrichaceae</taxon>
        <taxon>Ceratodon</taxon>
    </lineage>
</organism>
<reference evidence="3" key="1">
    <citation type="submission" date="2020-06" db="EMBL/GenBank/DDBJ databases">
        <title>WGS assembly of Ceratodon purpureus strain R40.</title>
        <authorList>
            <person name="Carey S.B."/>
            <person name="Jenkins J."/>
            <person name="Shu S."/>
            <person name="Lovell J.T."/>
            <person name="Sreedasyam A."/>
            <person name="Maumus F."/>
            <person name="Tiley G.P."/>
            <person name="Fernandez-Pozo N."/>
            <person name="Barry K."/>
            <person name="Chen C."/>
            <person name="Wang M."/>
            <person name="Lipzen A."/>
            <person name="Daum C."/>
            <person name="Saski C.A."/>
            <person name="Payton A.C."/>
            <person name="Mcbreen J.C."/>
            <person name="Conrad R.E."/>
            <person name="Kollar L.M."/>
            <person name="Olsson S."/>
            <person name="Huttunen S."/>
            <person name="Landis J.B."/>
            <person name="Wickett N.J."/>
            <person name="Johnson M.G."/>
            <person name="Rensing S.A."/>
            <person name="Grimwood J."/>
            <person name="Schmutz J."/>
            <person name="Mcdaniel S.F."/>
        </authorList>
    </citation>
    <scope>NUCLEOTIDE SEQUENCE</scope>
    <source>
        <strain evidence="3">R40</strain>
    </source>
</reference>
<evidence type="ECO:0000313" key="4">
    <source>
        <dbReference type="Proteomes" id="UP000822688"/>
    </source>
</evidence>
<keyword evidence="1" id="KW-0175">Coiled coil</keyword>
<keyword evidence="4" id="KW-1185">Reference proteome</keyword>
<accession>A0A8T0G6E6</accession>
<dbReference type="EMBL" id="CM026433">
    <property type="protein sequence ID" value="KAG0554024.1"/>
    <property type="molecule type" value="Genomic_DNA"/>
</dbReference>
<evidence type="ECO:0000313" key="3">
    <source>
        <dbReference type="EMBL" id="KAG0554024.1"/>
    </source>
</evidence>
<dbReference type="AlphaFoldDB" id="A0A8T0G6E6"/>
<feature type="region of interest" description="Disordered" evidence="2">
    <location>
        <begin position="173"/>
        <end position="192"/>
    </location>
</feature>
<gene>
    <name evidence="3" type="ORF">KC19_12G057200</name>
</gene>
<sequence length="192" mass="22115">MVVWMLSTRTLKMRERYLKSDRDNVPLLRYPITVAGSEAMVMPWLRRITRGNVKHLLWKLVEMPKRGRSLTLIAKHLLHDVAKEKENFEAEHEALESNAHRSAEAKVKLEAEFRGSKLASDHILAQLMEKNRSLESQLQKIAHTRVETPGKWIISLEGVRVSDHVDSLSNPLLMQQSKEPVHHPLLLPSNRS</sequence>
<proteinExistence type="predicted"/>
<protein>
    <submittedName>
        <fullName evidence="3">Uncharacterized protein</fullName>
    </submittedName>
</protein>
<dbReference type="Proteomes" id="UP000822688">
    <property type="component" value="Chromosome 12"/>
</dbReference>
<evidence type="ECO:0000256" key="1">
    <source>
        <dbReference type="SAM" id="Coils"/>
    </source>
</evidence>
<name>A0A8T0G6E6_CERPU</name>